<dbReference type="InterPro" id="IPR027417">
    <property type="entry name" value="P-loop_NTPase"/>
</dbReference>
<evidence type="ECO:0000256" key="2">
    <source>
        <dbReference type="ARBA" id="ARBA00022840"/>
    </source>
</evidence>
<feature type="compositionally biased region" description="Low complexity" evidence="5">
    <location>
        <begin position="92"/>
        <end position="109"/>
    </location>
</feature>
<comment type="similarity">
    <text evidence="4">Belongs to the AAA ATPase family.</text>
</comment>
<dbReference type="InterPro" id="IPR003593">
    <property type="entry name" value="AAA+_ATPase"/>
</dbReference>
<dbReference type="Pfam" id="PF00004">
    <property type="entry name" value="AAA"/>
    <property type="match status" value="1"/>
</dbReference>
<dbReference type="GO" id="GO:0005524">
    <property type="term" value="F:ATP binding"/>
    <property type="evidence" value="ECO:0007669"/>
    <property type="project" value="UniProtKB-KW"/>
</dbReference>
<feature type="domain" description="AAA+ ATPase" evidence="6">
    <location>
        <begin position="285"/>
        <end position="423"/>
    </location>
</feature>
<keyword evidence="2 4" id="KW-0067">ATP-binding</keyword>
<evidence type="ECO:0000256" key="4">
    <source>
        <dbReference type="RuleBase" id="RU003651"/>
    </source>
</evidence>
<dbReference type="InterPro" id="IPR003960">
    <property type="entry name" value="ATPase_AAA_CS"/>
</dbReference>
<proteinExistence type="inferred from homology"/>
<evidence type="ECO:0000256" key="3">
    <source>
        <dbReference type="ARBA" id="ARBA00023054"/>
    </source>
</evidence>
<dbReference type="Gene3D" id="1.10.8.60">
    <property type="match status" value="1"/>
</dbReference>
<dbReference type="PANTHER" id="PTHR23077:SF171">
    <property type="entry name" value="NUCLEAR VALOSIN-CONTAINING PROTEIN-LIKE"/>
    <property type="match status" value="1"/>
</dbReference>
<accession>A0A6G9ZEF5</accession>
<dbReference type="PANTHER" id="PTHR23077">
    <property type="entry name" value="AAA-FAMILY ATPASE"/>
    <property type="match status" value="1"/>
</dbReference>
<feature type="compositionally biased region" description="Low complexity" evidence="5">
    <location>
        <begin position="132"/>
        <end position="150"/>
    </location>
</feature>
<feature type="compositionally biased region" description="Basic and acidic residues" evidence="5">
    <location>
        <begin position="197"/>
        <end position="207"/>
    </location>
</feature>
<feature type="compositionally biased region" description="Polar residues" evidence="5">
    <location>
        <begin position="180"/>
        <end position="193"/>
    </location>
</feature>
<dbReference type="FunFam" id="3.40.50.300:FF:001025">
    <property type="entry name" value="ATPase family, AAA domain-containing 2B"/>
    <property type="match status" value="1"/>
</dbReference>
<keyword evidence="3" id="KW-0175">Coiled coil</keyword>
<dbReference type="SMART" id="SM00382">
    <property type="entry name" value="AAA"/>
    <property type="match status" value="1"/>
</dbReference>
<evidence type="ECO:0000313" key="8">
    <source>
        <dbReference type="Proteomes" id="UP000500953"/>
    </source>
</evidence>
<dbReference type="InterPro" id="IPR041569">
    <property type="entry name" value="AAA_lid_3"/>
</dbReference>
<dbReference type="EMBL" id="CP046173">
    <property type="protein sequence ID" value="QIS23902.1"/>
    <property type="molecule type" value="Genomic_DNA"/>
</dbReference>
<evidence type="ECO:0000259" key="6">
    <source>
        <dbReference type="SMART" id="SM00382"/>
    </source>
</evidence>
<keyword evidence="1 4" id="KW-0547">Nucleotide-binding</keyword>
<dbReference type="GO" id="GO:0016887">
    <property type="term" value="F:ATP hydrolysis activity"/>
    <property type="evidence" value="ECO:0007669"/>
    <property type="project" value="InterPro"/>
</dbReference>
<evidence type="ECO:0000256" key="5">
    <source>
        <dbReference type="SAM" id="MobiDB-lite"/>
    </source>
</evidence>
<dbReference type="Pfam" id="PF17862">
    <property type="entry name" value="AAA_lid_3"/>
    <property type="match status" value="1"/>
</dbReference>
<dbReference type="InterPro" id="IPR050168">
    <property type="entry name" value="AAA_ATPase_domain"/>
</dbReference>
<dbReference type="PROSITE" id="PS00674">
    <property type="entry name" value="AAA"/>
    <property type="match status" value="1"/>
</dbReference>
<name>A0A6G9ZEF5_9NOCA</name>
<evidence type="ECO:0000256" key="1">
    <source>
        <dbReference type="ARBA" id="ARBA00022741"/>
    </source>
</evidence>
<dbReference type="Gene3D" id="3.40.50.300">
    <property type="entry name" value="P-loop containing nucleotide triphosphate hydrolases"/>
    <property type="match status" value="1"/>
</dbReference>
<organism evidence="7 8">
    <name type="scientific">Nocardia terpenica</name>
    <dbReference type="NCBI Taxonomy" id="455432"/>
    <lineage>
        <taxon>Bacteria</taxon>
        <taxon>Bacillati</taxon>
        <taxon>Actinomycetota</taxon>
        <taxon>Actinomycetes</taxon>
        <taxon>Mycobacteriales</taxon>
        <taxon>Nocardiaceae</taxon>
        <taxon>Nocardia</taxon>
    </lineage>
</organism>
<protein>
    <submittedName>
        <fullName evidence="7">AAA family ATPase</fullName>
    </submittedName>
</protein>
<evidence type="ECO:0000313" key="7">
    <source>
        <dbReference type="EMBL" id="QIS23902.1"/>
    </source>
</evidence>
<dbReference type="SUPFAM" id="SSF52540">
    <property type="entry name" value="P-loop containing nucleoside triphosphate hydrolases"/>
    <property type="match status" value="1"/>
</dbReference>
<dbReference type="InterPro" id="IPR003959">
    <property type="entry name" value="ATPase_AAA_core"/>
</dbReference>
<reference evidence="7 8" key="1">
    <citation type="journal article" date="2019" name="ACS Chem. Biol.">
        <title>Identification and Mobilization of a Cryptic Antibiotic Biosynthesis Gene Locus from a Human-Pathogenic Nocardia Isolate.</title>
        <authorList>
            <person name="Herisse M."/>
            <person name="Ishida K."/>
            <person name="Porter J.L."/>
            <person name="Howden B."/>
            <person name="Hertweck C."/>
            <person name="Stinear T.P."/>
            <person name="Pidot S.J."/>
        </authorList>
    </citation>
    <scope>NUCLEOTIDE SEQUENCE [LARGE SCALE GENOMIC DNA]</scope>
    <source>
        <strain evidence="7 8">AUSMDU00012715</strain>
    </source>
</reference>
<sequence>MADRNPDLLPLRVRVIELLTERGRYSEALGHCATALSREPGNLQVLELLQQCTAALSGGTFTAPDPGAAESNGTAPAPRAAESSDIVTEPVPGAAEPSGTAAPAPAAGPNDTVTGAAPGVPEPSGTVTEPVSGAAESSGTAAAPAPAAESNGTVTGAVPGAAESSGAVAEPALHAAEPNATATAPDSGASDTNYGAAERDSDRERDRAGFDWEAAEEQVGDIIAPAFVDEGESAVVAEGDVGLFERPGVTLADVGGMDAVKRQLELSLLGPLRNPELARAFGTSARGGLLLYGPPGCGKTFLASAIAGELGANFYPIEIADILDIYTGASERNLHQVFQAARRNAPCVLFIDEVDALGHKRSQMSASATMRTVVNQLLTEMDSFTGNNDGLYILAATNHPWDVDVALRRPGRFDRMILVTLPDLGARKAILHHHLRDRPVAGIDLGAIAKRTDGFSGADLAHICTSATQLAMAESIRTGTVLPVTMRDIETALAQVRPSTGAWFESARNVVEFANNDGTYDELAKYMRDKKFR</sequence>
<feature type="region of interest" description="Disordered" evidence="5">
    <location>
        <begin position="63"/>
        <end position="207"/>
    </location>
</feature>
<dbReference type="AlphaFoldDB" id="A0A6G9ZEF5"/>
<gene>
    <name evidence="7" type="ORF">F6W96_01915</name>
</gene>
<dbReference type="Proteomes" id="UP000500953">
    <property type="component" value="Chromosome"/>
</dbReference>